<dbReference type="KEGG" id="ncs:NCAS_0I00240"/>
<evidence type="ECO:0000256" key="2">
    <source>
        <dbReference type="ARBA" id="ARBA00022490"/>
    </source>
</evidence>
<dbReference type="SMART" id="SM00360">
    <property type="entry name" value="RRM"/>
    <property type="match status" value="1"/>
</dbReference>
<dbReference type="FunFam" id="3.30.70.330:FF:000739">
    <property type="entry name" value="Eukaryotic translation initiation factor 3 subunit B"/>
    <property type="match status" value="1"/>
</dbReference>
<dbReference type="GO" id="GO:0003723">
    <property type="term" value="F:RNA binding"/>
    <property type="evidence" value="ECO:0007669"/>
    <property type="project" value="UniProtKB-UniRule"/>
</dbReference>
<dbReference type="PANTHER" id="PTHR14068:SF0">
    <property type="entry name" value="EUKARYOTIC TRANSLATION INITIATION FACTOR 3 SUBUNIT B"/>
    <property type="match status" value="1"/>
</dbReference>
<dbReference type="PROSITE" id="PS50102">
    <property type="entry name" value="RRM"/>
    <property type="match status" value="1"/>
</dbReference>
<evidence type="ECO:0000259" key="9">
    <source>
        <dbReference type="PROSITE" id="PS50102"/>
    </source>
</evidence>
<dbReference type="InterPro" id="IPR011400">
    <property type="entry name" value="EIF3B"/>
</dbReference>
<dbReference type="RefSeq" id="XP_003678038.1">
    <property type="nucleotide sequence ID" value="XM_003677990.1"/>
</dbReference>
<dbReference type="Proteomes" id="UP000001640">
    <property type="component" value="Chromosome 9"/>
</dbReference>
<dbReference type="FunCoup" id="G0VJL2">
    <property type="interactions" value="1471"/>
</dbReference>
<proteinExistence type="inferred from homology"/>
<dbReference type="GO" id="GO:0071540">
    <property type="term" value="C:eukaryotic translation initiation factor 3 complex, eIF3e"/>
    <property type="evidence" value="ECO:0007669"/>
    <property type="project" value="EnsemblFungi"/>
</dbReference>
<sequence>MNEEMFAGHYLKRLRHFPKDKTINERYPNMSASDVTTIKMEDIPVDDIDFSDLEKEYSIDDEFSFDQYVVVSGAPVIPESKVPVLQKALTGLFSKAGKVVNMDFPIDEASGKSKGFLFVECGSSDDAKKILKSFNGKRLDLKHRLFIYTMKDVEKFNSDHFEKEFKEPELPEFVSSGSLKSWLLDDAGRDQFVIQRENLTTVAWNSMFHGSEEVETRDNWSTNYVRFSPKGTYLFSYHLQGVTAWGGAHFDRLRRFYHPNVRTSSVSPNEKYLVTFSADPIVIDEEDPESPFSKKNEGHQLCIWEISSGLLLATFPVIKSPYLQWPFVRWSYNDRYCARMVGDTLVVHDSEKNFAPLENKSLKVPGIRDFSFAPTGVKLQPFRAGDEPSVLLSYWTPETNNISCKATIVEVPRGRVLKTVNLVQVSNVTLHWQNQSEFLCFNVERHSKTGKTIFSNLELCRLTERDIPVEKVEMKDRVIAFEWEPHGNRFITIAEQDTGDDNIAIPRNVIGFFAPEQRENVKDTSIKRWKLFKEIKGKFCNTISWSPAGRFVVVATLVKPNVRKSTLDFFDMDYAGEKNMNDIQEVTASLKDVAQPANGAATDMTWDPSGRFVTVWSSALKHKVENGFRMYNVAGELVKEDFMPNFRNFAWRPRPESTLTNAEKKKVRKNLREWSVQFEEQDAMDADTALRDAILKQRKALKEWTAYRVTTSSKLEKNFGFKAYDTVNDEDDDDYVDVEELKEEIVEEKRKKFNCRFSYS</sequence>
<dbReference type="GO" id="GO:0071541">
    <property type="term" value="C:eukaryotic translation initiation factor 3 complex, eIF3m"/>
    <property type="evidence" value="ECO:0007669"/>
    <property type="project" value="EnsemblFungi"/>
</dbReference>
<evidence type="ECO:0000313" key="11">
    <source>
        <dbReference type="Proteomes" id="UP000001640"/>
    </source>
</evidence>
<keyword evidence="4" id="KW-0597">Phosphoprotein</keyword>
<keyword evidence="6 7" id="KW-0648">Protein biosynthesis</keyword>
<dbReference type="GO" id="GO:0010494">
    <property type="term" value="C:cytoplasmic stress granule"/>
    <property type="evidence" value="ECO:0007669"/>
    <property type="project" value="EnsemblFungi"/>
</dbReference>
<feature type="domain" description="RRM" evidence="9">
    <location>
        <begin position="67"/>
        <end position="152"/>
    </location>
</feature>
<dbReference type="GO" id="GO:0033290">
    <property type="term" value="C:eukaryotic 48S preinitiation complex"/>
    <property type="evidence" value="ECO:0007669"/>
    <property type="project" value="UniProtKB-UniRule"/>
</dbReference>
<dbReference type="InterPro" id="IPR000504">
    <property type="entry name" value="RRM_dom"/>
</dbReference>
<dbReference type="SUPFAM" id="SSF54928">
    <property type="entry name" value="RNA-binding domain, RBD"/>
    <property type="match status" value="1"/>
</dbReference>
<dbReference type="PIRSF" id="PIRSF036424">
    <property type="entry name" value="eIF3b"/>
    <property type="match status" value="1"/>
</dbReference>
<dbReference type="InParanoid" id="G0VJL2"/>
<comment type="function">
    <text evidence="7">RNA-binding component of the eukaryotic translation initiation factor 3 (eIF-3) complex, which is involved in protein synthesis of a specialized repertoire of mRNAs and, together with other initiation factors, stimulates binding of mRNA and methionyl-tRNAi to the 40S ribosome. The eIF-3 complex specifically targets and initiates translation of a subset of mRNAs involved in cell proliferation.</text>
</comment>
<dbReference type="CDD" id="cd12278">
    <property type="entry name" value="RRM_eIF3B"/>
    <property type="match status" value="1"/>
</dbReference>
<comment type="function">
    <text evidence="8">Component of the eukaryotic translation initiation factor 3 (eIF-3) complex, which is involved in protein synthesis and, together with other initiation factors, stimulates binding of mRNA and methionyl-tRNAi to the 40S ribosome.</text>
</comment>
<dbReference type="Pfam" id="PF00076">
    <property type="entry name" value="RRM_1"/>
    <property type="match status" value="1"/>
</dbReference>
<dbReference type="GeneID" id="96905383"/>
<accession>G0VJL2</accession>
<evidence type="ECO:0000256" key="3">
    <source>
        <dbReference type="ARBA" id="ARBA00022540"/>
    </source>
</evidence>
<dbReference type="GO" id="GO:0043614">
    <property type="term" value="C:multi-eIF complex"/>
    <property type="evidence" value="ECO:0007669"/>
    <property type="project" value="EnsemblFungi"/>
</dbReference>
<evidence type="ECO:0000256" key="7">
    <source>
        <dbReference type="HAMAP-Rule" id="MF_03001"/>
    </source>
</evidence>
<gene>
    <name evidence="10" type="primary">NCAS0I00240</name>
    <name evidence="7" type="synonym">PRT1</name>
    <name evidence="10" type="ordered locus">NCAS_0I00240</name>
</gene>
<evidence type="ECO:0000256" key="4">
    <source>
        <dbReference type="ARBA" id="ARBA00022553"/>
    </source>
</evidence>
<dbReference type="EMBL" id="HE576760">
    <property type="protein sequence ID" value="CCC71692.1"/>
    <property type="molecule type" value="Genomic_DNA"/>
</dbReference>
<evidence type="ECO:0000256" key="6">
    <source>
        <dbReference type="ARBA" id="ARBA00022917"/>
    </source>
</evidence>
<reference key="2">
    <citation type="submission" date="2011-08" db="EMBL/GenBank/DDBJ databases">
        <title>Genome sequence of Naumovozyma castellii.</title>
        <authorList>
            <person name="Gordon J.L."/>
            <person name="Armisen D."/>
            <person name="Proux-Wera E."/>
            <person name="OhEigeartaigh S.S."/>
            <person name="Byrne K.P."/>
            <person name="Wolfe K.H."/>
        </authorList>
    </citation>
    <scope>NUCLEOTIDE SEQUENCE</scope>
    <source>
        <strain>Type strain:CBS 4309</strain>
    </source>
</reference>
<dbReference type="Gene3D" id="3.30.70.330">
    <property type="match status" value="1"/>
</dbReference>
<evidence type="ECO:0000313" key="10">
    <source>
        <dbReference type="EMBL" id="CCC71692.1"/>
    </source>
</evidence>
<dbReference type="InterPro" id="IPR013979">
    <property type="entry name" value="TIF_beta_prop-like"/>
</dbReference>
<keyword evidence="11" id="KW-1185">Reference proteome</keyword>
<reference evidence="10 11" key="1">
    <citation type="journal article" date="2011" name="Proc. Natl. Acad. Sci. U.S.A.">
        <title>Evolutionary erosion of yeast sex chromosomes by mating-type switching accidents.</title>
        <authorList>
            <person name="Gordon J.L."/>
            <person name="Armisen D."/>
            <person name="Proux-Wera E."/>
            <person name="Oheigeartaigh S.S."/>
            <person name="Byrne K.P."/>
            <person name="Wolfe K.H."/>
        </authorList>
    </citation>
    <scope>NUCLEOTIDE SEQUENCE [LARGE SCALE GENOMIC DNA]</scope>
    <source>
        <strain evidence="11">ATCC 76901 / BCRC 22586 / CBS 4309 / NBRC 1992 / NRRL Y-12630</strain>
    </source>
</reference>
<dbReference type="InterPro" id="IPR018247">
    <property type="entry name" value="EF_Hand_1_Ca_BS"/>
</dbReference>
<evidence type="ECO:0000256" key="1">
    <source>
        <dbReference type="ARBA" id="ARBA00004496"/>
    </source>
</evidence>
<comment type="similarity">
    <text evidence="7 8">Belongs to the eIF-3 subunit B family.</text>
</comment>
<keyword evidence="2 7" id="KW-0963">Cytoplasm</keyword>
<evidence type="ECO:0000256" key="8">
    <source>
        <dbReference type="PIRNR" id="PIRNR036424"/>
    </source>
</evidence>
<dbReference type="GO" id="GO:0001732">
    <property type="term" value="P:formation of cytoplasmic translation initiation complex"/>
    <property type="evidence" value="ECO:0007669"/>
    <property type="project" value="UniProtKB-UniRule"/>
</dbReference>
<dbReference type="GO" id="GO:0016282">
    <property type="term" value="C:eukaryotic 43S preinitiation complex"/>
    <property type="evidence" value="ECO:0007669"/>
    <property type="project" value="UniProtKB-UniRule"/>
</dbReference>
<protein>
    <recommendedName>
        <fullName evidence="7">Eukaryotic translation initiation factor 3 subunit B</fullName>
        <shortName evidence="7">eIF3b</shortName>
    </recommendedName>
    <alternativeName>
        <fullName evidence="7">Eukaryotic translation initiation factor 3 90 kDa subunit homolog</fullName>
        <shortName evidence="7">eIF3 p90</shortName>
    </alternativeName>
    <alternativeName>
        <fullName evidence="7">Translation initiation factor eIF3, p90 subunit homolog</fullName>
    </alternativeName>
</protein>
<evidence type="ECO:0000256" key="5">
    <source>
        <dbReference type="ARBA" id="ARBA00022884"/>
    </source>
</evidence>
<dbReference type="OrthoDB" id="10250414at2759"/>
<dbReference type="GO" id="GO:0003743">
    <property type="term" value="F:translation initiation factor activity"/>
    <property type="evidence" value="ECO:0007669"/>
    <property type="project" value="UniProtKB-UniRule"/>
</dbReference>
<dbReference type="STRING" id="1064592.G0VJL2"/>
<comment type="subcellular location">
    <subcellularLocation>
        <location evidence="1 7 8">Cytoplasm</location>
    </subcellularLocation>
</comment>
<dbReference type="AlphaFoldDB" id="G0VJL2"/>
<keyword evidence="3 7" id="KW-0396">Initiation factor</keyword>
<dbReference type="eggNOG" id="KOG2314">
    <property type="taxonomic scope" value="Eukaryota"/>
</dbReference>
<dbReference type="PANTHER" id="PTHR14068">
    <property type="entry name" value="EUKARYOTIC TRANSLATION INITIATION FACTOR 3 EIF3 -RELATED"/>
    <property type="match status" value="1"/>
</dbReference>
<dbReference type="HAMAP" id="MF_03001">
    <property type="entry name" value="eIF3b"/>
    <property type="match status" value="1"/>
</dbReference>
<dbReference type="HOGENOM" id="CLU_011152_4_0_1"/>
<dbReference type="OMA" id="LWGGPQF"/>
<name>G0VJL2_NAUCA</name>
<comment type="subunit">
    <text evidence="7 8">Component of the eukaryotic translation initiation factor 3 (eIF-3) complex.</text>
</comment>
<dbReference type="SUPFAM" id="SSF82171">
    <property type="entry name" value="DPP6 N-terminal domain-like"/>
    <property type="match status" value="1"/>
</dbReference>
<dbReference type="GO" id="GO:0042802">
    <property type="term" value="F:identical protein binding"/>
    <property type="evidence" value="ECO:0007669"/>
    <property type="project" value="EnsemblFungi"/>
</dbReference>
<dbReference type="InterPro" id="IPR012677">
    <property type="entry name" value="Nucleotide-bd_a/b_plait_sf"/>
</dbReference>
<organism evidence="10 11">
    <name type="scientific">Naumovozyma castellii</name>
    <name type="common">Yeast</name>
    <name type="synonym">Saccharomyces castellii</name>
    <dbReference type="NCBI Taxonomy" id="27288"/>
    <lineage>
        <taxon>Eukaryota</taxon>
        <taxon>Fungi</taxon>
        <taxon>Dikarya</taxon>
        <taxon>Ascomycota</taxon>
        <taxon>Saccharomycotina</taxon>
        <taxon>Saccharomycetes</taxon>
        <taxon>Saccharomycetales</taxon>
        <taxon>Saccharomycetaceae</taxon>
        <taxon>Naumovozyma</taxon>
    </lineage>
</organism>
<dbReference type="InterPro" id="IPR035979">
    <property type="entry name" value="RBD_domain_sf"/>
</dbReference>
<keyword evidence="5 7" id="KW-0694">RNA-binding</keyword>
<dbReference type="Pfam" id="PF08662">
    <property type="entry name" value="eIF2A"/>
    <property type="match status" value="1"/>
</dbReference>
<dbReference type="GO" id="GO:0031369">
    <property type="term" value="F:translation initiation factor binding"/>
    <property type="evidence" value="ECO:0007669"/>
    <property type="project" value="InterPro"/>
</dbReference>
<dbReference type="PROSITE" id="PS00018">
    <property type="entry name" value="EF_HAND_1"/>
    <property type="match status" value="1"/>
</dbReference>
<dbReference type="InterPro" id="IPR034363">
    <property type="entry name" value="eIF3B_RRM"/>
</dbReference>